<feature type="transmembrane region" description="Helical" evidence="1">
    <location>
        <begin position="390"/>
        <end position="412"/>
    </location>
</feature>
<evidence type="ECO:0000313" key="3">
    <source>
        <dbReference type="Proteomes" id="UP000094444"/>
    </source>
</evidence>
<evidence type="ECO:0000313" key="2">
    <source>
        <dbReference type="EMBL" id="POS68755.1"/>
    </source>
</evidence>
<dbReference type="OrthoDB" id="3790651at2759"/>
<sequence>MGGVMFSVDIQLAAIGLIKKIMDMFVQASLKHTASIILTKWMAVGSSKHKGVSLLDLDLKSELTQPWTCIYNFHKRRKLHGCRRPQRALVSQLDSGFQITDSERRLLTITTPVMRIHGLDWGGSWNEAWDMVGSGPASWDAAVALVATNTYTTLGGIADAYREKNPGWNHITSATDGGFTTGVNTFIGDGTVHSQQCFKQWDNIIIGGPKDGLASGTTLDISIGSVPSLNFTSISCQMTLQQVLFPVGTWLSTQVNAGRVDLSLNHFGSRWAAIPKPLSSASRYDHSCAESLRDQLSSTLDRIDSLLDTGIVHHMALTARRLAKLNGGFSNTTTSPDAASMAPVLTIPAQHLLTIASWNMTASSDPEDTVDSFPVRWQVYGSGPRLAWEWAAVVILAVVLLAVLVGALFGLASGLEPGPWLETAGVMLLANQSETMKSTTGSVGGAISQKAAEAKYYLAESMTNSKPSLVLVDNLRDPQTRQDTGELSKTKTYTNEGHVLIASRKINWQIWRLVFTGTRDSLHSIRESCKKLGKP</sequence>
<keyword evidence="1" id="KW-0472">Membrane</keyword>
<name>A0A2P5HES7_DIAHE</name>
<comment type="caution">
    <text evidence="2">The sequence shown here is derived from an EMBL/GenBank/DDBJ whole genome shotgun (WGS) entry which is preliminary data.</text>
</comment>
<evidence type="ECO:0000256" key="1">
    <source>
        <dbReference type="SAM" id="Phobius"/>
    </source>
</evidence>
<gene>
    <name evidence="2" type="ORF">DHEL01_v212851</name>
</gene>
<proteinExistence type="predicted"/>
<dbReference type="InParanoid" id="A0A2P5HES7"/>
<dbReference type="EMBL" id="MAVT02003253">
    <property type="protein sequence ID" value="POS68755.1"/>
    <property type="molecule type" value="Genomic_DNA"/>
</dbReference>
<reference evidence="2" key="1">
    <citation type="submission" date="2017-09" db="EMBL/GenBank/DDBJ databases">
        <title>Polyketide synthases of a Diaporthe helianthi virulent isolate.</title>
        <authorList>
            <person name="Baroncelli R."/>
        </authorList>
    </citation>
    <scope>NUCLEOTIDE SEQUENCE [LARGE SCALE GENOMIC DNA]</scope>
    <source>
        <strain evidence="2">7/96</strain>
    </source>
</reference>
<protein>
    <submittedName>
        <fullName evidence="2">Uncharacterized protein</fullName>
    </submittedName>
</protein>
<dbReference type="AlphaFoldDB" id="A0A2P5HES7"/>
<keyword evidence="1" id="KW-1133">Transmembrane helix</keyword>
<keyword evidence="1" id="KW-0812">Transmembrane</keyword>
<accession>A0A2P5HES7</accession>
<organism evidence="2 3">
    <name type="scientific">Diaporthe helianthi</name>
    <dbReference type="NCBI Taxonomy" id="158607"/>
    <lineage>
        <taxon>Eukaryota</taxon>
        <taxon>Fungi</taxon>
        <taxon>Dikarya</taxon>
        <taxon>Ascomycota</taxon>
        <taxon>Pezizomycotina</taxon>
        <taxon>Sordariomycetes</taxon>
        <taxon>Sordariomycetidae</taxon>
        <taxon>Diaporthales</taxon>
        <taxon>Diaporthaceae</taxon>
        <taxon>Diaporthe</taxon>
    </lineage>
</organism>
<keyword evidence="3" id="KW-1185">Reference proteome</keyword>
<dbReference type="Proteomes" id="UP000094444">
    <property type="component" value="Unassembled WGS sequence"/>
</dbReference>